<protein>
    <submittedName>
        <fullName evidence="1">Uncharacterized protein</fullName>
    </submittedName>
</protein>
<accession>A0ABU1IG61</accession>
<evidence type="ECO:0000313" key="2">
    <source>
        <dbReference type="Proteomes" id="UP001267710"/>
    </source>
</evidence>
<dbReference type="EMBL" id="JAVIZX010000001">
    <property type="protein sequence ID" value="MDR6216211.1"/>
    <property type="molecule type" value="Genomic_DNA"/>
</dbReference>
<keyword evidence="2" id="KW-1185">Reference proteome</keyword>
<evidence type="ECO:0000313" key="1">
    <source>
        <dbReference type="EMBL" id="MDR6216211.1"/>
    </source>
</evidence>
<proteinExistence type="predicted"/>
<reference evidence="1 2" key="1">
    <citation type="submission" date="2023-08" db="EMBL/GenBank/DDBJ databases">
        <title>Functional and genomic diversity of the sorghum phyllosphere microbiome.</title>
        <authorList>
            <person name="Shade A."/>
        </authorList>
    </citation>
    <scope>NUCLEOTIDE SEQUENCE [LARGE SCALE GENOMIC DNA]</scope>
    <source>
        <strain evidence="1 2">SORGH_AS_0335</strain>
    </source>
</reference>
<sequence>MNNPPDHPTLLTMPAWCWREPSTVILPRPAADYELREVQPDWFEVRERDSANLIWSGIGPVSVTVSNAPF</sequence>
<gene>
    <name evidence="1" type="ORF">QE399_003900</name>
</gene>
<name>A0ABU1IG61_9BURK</name>
<comment type="caution">
    <text evidence="1">The sequence shown here is derived from an EMBL/GenBank/DDBJ whole genome shotgun (WGS) entry which is preliminary data.</text>
</comment>
<dbReference type="Proteomes" id="UP001267710">
    <property type="component" value="Unassembled WGS sequence"/>
</dbReference>
<dbReference type="RefSeq" id="WP_309831450.1">
    <property type="nucleotide sequence ID" value="NZ_JAVIZX010000001.1"/>
</dbReference>
<organism evidence="1 2">
    <name type="scientific">Paracidovorax wautersii</name>
    <dbReference type="NCBI Taxonomy" id="1177982"/>
    <lineage>
        <taxon>Bacteria</taxon>
        <taxon>Pseudomonadati</taxon>
        <taxon>Pseudomonadota</taxon>
        <taxon>Betaproteobacteria</taxon>
        <taxon>Burkholderiales</taxon>
        <taxon>Comamonadaceae</taxon>
        <taxon>Paracidovorax</taxon>
    </lineage>
</organism>